<keyword evidence="9" id="KW-0472">Membrane</keyword>
<dbReference type="GO" id="GO:0006635">
    <property type="term" value="P:fatty acid beta-oxidation"/>
    <property type="evidence" value="ECO:0007669"/>
    <property type="project" value="TreeGrafter"/>
</dbReference>
<evidence type="ECO:0000256" key="8">
    <source>
        <dbReference type="ARBA" id="ARBA00023098"/>
    </source>
</evidence>
<dbReference type="InterPro" id="IPR001753">
    <property type="entry name" value="Enoyl-CoA_hydra/iso"/>
</dbReference>
<evidence type="ECO:0000256" key="2">
    <source>
        <dbReference type="ARBA" id="ARBA00000765"/>
    </source>
</evidence>
<dbReference type="EC" id="5.3.3.8" evidence="6"/>
<evidence type="ECO:0000256" key="9">
    <source>
        <dbReference type="SAM" id="Phobius"/>
    </source>
</evidence>
<evidence type="ECO:0000256" key="3">
    <source>
        <dbReference type="ARBA" id="ARBA00001968"/>
    </source>
</evidence>
<comment type="cofactor">
    <cofactor evidence="3">
        <name>a divalent metal cation</name>
        <dbReference type="ChEBI" id="CHEBI:60240"/>
    </cofactor>
</comment>
<comment type="catalytic activity">
    <reaction evidence="2">
        <text>a (3E)-enoyl-CoA = a 4-saturated (2E)-enoyl-CoA</text>
        <dbReference type="Rhea" id="RHEA:45228"/>
        <dbReference type="ChEBI" id="CHEBI:58521"/>
        <dbReference type="ChEBI" id="CHEBI:85097"/>
        <dbReference type="EC" id="5.3.3.8"/>
    </reaction>
</comment>
<evidence type="ECO:0000256" key="1">
    <source>
        <dbReference type="ARBA" id="ARBA00000452"/>
    </source>
</evidence>
<dbReference type="EMBL" id="JAHRHJ020000011">
    <property type="protein sequence ID" value="KAH9295251.1"/>
    <property type="molecule type" value="Genomic_DNA"/>
</dbReference>
<dbReference type="GO" id="GO:0046872">
    <property type="term" value="F:metal ion binding"/>
    <property type="evidence" value="ECO:0007669"/>
    <property type="project" value="UniProtKB-KW"/>
</dbReference>
<dbReference type="Proteomes" id="UP000824469">
    <property type="component" value="Unassembled WGS sequence"/>
</dbReference>
<reference evidence="11 12" key="1">
    <citation type="journal article" date="2021" name="Nat. Plants">
        <title>The Taxus genome provides insights into paclitaxel biosynthesis.</title>
        <authorList>
            <person name="Xiong X."/>
            <person name="Gou J."/>
            <person name="Liao Q."/>
            <person name="Li Y."/>
            <person name="Zhou Q."/>
            <person name="Bi G."/>
            <person name="Li C."/>
            <person name="Du R."/>
            <person name="Wang X."/>
            <person name="Sun T."/>
            <person name="Guo L."/>
            <person name="Liang H."/>
            <person name="Lu P."/>
            <person name="Wu Y."/>
            <person name="Zhang Z."/>
            <person name="Ro D.K."/>
            <person name="Shang Y."/>
            <person name="Huang S."/>
            <person name="Yan J."/>
        </authorList>
    </citation>
    <scope>NUCLEOTIDE SEQUENCE [LARGE SCALE GENOMIC DNA]</scope>
    <source>
        <strain evidence="11">Ta-2019</strain>
    </source>
</reference>
<dbReference type="PANTHER" id="PTHR11941">
    <property type="entry name" value="ENOYL-COA HYDRATASE-RELATED"/>
    <property type="match status" value="1"/>
</dbReference>
<evidence type="ECO:0000256" key="7">
    <source>
        <dbReference type="ARBA" id="ARBA00022723"/>
    </source>
</evidence>
<accession>A0AA38C643</accession>
<dbReference type="InterPro" id="IPR029045">
    <property type="entry name" value="ClpP/crotonase-like_dom_sf"/>
</dbReference>
<comment type="similarity">
    <text evidence="5">Belongs to the enoyl-CoA hydratase/isomerase family.</text>
</comment>
<evidence type="ECO:0000256" key="5">
    <source>
        <dbReference type="ARBA" id="ARBA00005254"/>
    </source>
</evidence>
<dbReference type="PANTHER" id="PTHR11941:SF153">
    <property type="entry name" value="ENOYL-COA DELTA ISOMERASE 2, PEROXISOMAL-LIKE"/>
    <property type="match status" value="1"/>
</dbReference>
<dbReference type="GO" id="GO:0005777">
    <property type="term" value="C:peroxisome"/>
    <property type="evidence" value="ECO:0007669"/>
    <property type="project" value="TreeGrafter"/>
</dbReference>
<feature type="domain" description="DDE Tnp4" evidence="10">
    <location>
        <begin position="23"/>
        <end position="186"/>
    </location>
</feature>
<dbReference type="FunFam" id="3.90.226.10:FF:000049">
    <property type="entry name" value="Enoyl-CoA delta isomerase 3"/>
    <property type="match status" value="1"/>
</dbReference>
<dbReference type="Pfam" id="PF13359">
    <property type="entry name" value="DDE_Tnp_4"/>
    <property type="match status" value="1"/>
</dbReference>
<keyword evidence="7" id="KW-0479">Metal-binding</keyword>
<keyword evidence="12" id="KW-1185">Reference proteome</keyword>
<organism evidence="11 12">
    <name type="scientific">Taxus chinensis</name>
    <name type="common">Chinese yew</name>
    <name type="synonym">Taxus wallichiana var. chinensis</name>
    <dbReference type="NCBI Taxonomy" id="29808"/>
    <lineage>
        <taxon>Eukaryota</taxon>
        <taxon>Viridiplantae</taxon>
        <taxon>Streptophyta</taxon>
        <taxon>Embryophyta</taxon>
        <taxon>Tracheophyta</taxon>
        <taxon>Spermatophyta</taxon>
        <taxon>Pinopsida</taxon>
        <taxon>Pinidae</taxon>
        <taxon>Conifers II</taxon>
        <taxon>Cupressales</taxon>
        <taxon>Taxaceae</taxon>
        <taxon>Taxus</taxon>
    </lineage>
</organism>
<feature type="transmembrane region" description="Helical" evidence="9">
    <location>
        <begin position="336"/>
        <end position="358"/>
    </location>
</feature>
<dbReference type="SUPFAM" id="SSF52096">
    <property type="entry name" value="ClpP/crotonase"/>
    <property type="match status" value="1"/>
</dbReference>
<evidence type="ECO:0000313" key="12">
    <source>
        <dbReference type="Proteomes" id="UP000824469"/>
    </source>
</evidence>
<keyword evidence="8" id="KW-0443">Lipid metabolism</keyword>
<evidence type="ECO:0000313" key="11">
    <source>
        <dbReference type="EMBL" id="KAH9295251.1"/>
    </source>
</evidence>
<name>A0AA38C643_TAXCH</name>
<protein>
    <recommendedName>
        <fullName evidence="6">Delta(3)-Delta(2)-enoyl-CoA isomerase</fullName>
        <ecNumber evidence="6">5.3.3.8</ecNumber>
    </recommendedName>
</protein>
<proteinExistence type="inferred from homology"/>
<dbReference type="CDD" id="cd06558">
    <property type="entry name" value="crotonase-like"/>
    <property type="match status" value="1"/>
</dbReference>
<dbReference type="AlphaFoldDB" id="A0AA38C643"/>
<evidence type="ECO:0000259" key="10">
    <source>
        <dbReference type="Pfam" id="PF13359"/>
    </source>
</evidence>
<dbReference type="Pfam" id="PF00378">
    <property type="entry name" value="ECH_1"/>
    <property type="match status" value="1"/>
</dbReference>
<dbReference type="InterPro" id="IPR027806">
    <property type="entry name" value="HARBI1_dom"/>
</dbReference>
<dbReference type="GO" id="GO:0004165">
    <property type="term" value="F:delta(3)-delta(2)-enoyl-CoA isomerase activity"/>
    <property type="evidence" value="ECO:0007669"/>
    <property type="project" value="UniProtKB-EC"/>
</dbReference>
<dbReference type="Gene3D" id="3.90.226.10">
    <property type="entry name" value="2-enoyl-CoA Hydratase, Chain A, domain 1"/>
    <property type="match status" value="1"/>
</dbReference>
<gene>
    <name evidence="11" type="ORF">KI387_038839</name>
</gene>
<comment type="catalytic activity">
    <reaction evidence="1">
        <text>a (3Z)-enoyl-CoA = a 4-saturated (2E)-enoyl-CoA</text>
        <dbReference type="Rhea" id="RHEA:45900"/>
        <dbReference type="ChEBI" id="CHEBI:85097"/>
        <dbReference type="ChEBI" id="CHEBI:85489"/>
        <dbReference type="EC" id="5.3.3.8"/>
    </reaction>
</comment>
<keyword evidence="9" id="KW-0812">Transmembrane</keyword>
<evidence type="ECO:0000256" key="4">
    <source>
        <dbReference type="ARBA" id="ARBA00005005"/>
    </source>
</evidence>
<keyword evidence="9" id="KW-1133">Transmembrane helix</keyword>
<evidence type="ECO:0000256" key="6">
    <source>
        <dbReference type="ARBA" id="ARBA00012064"/>
    </source>
</evidence>
<comment type="pathway">
    <text evidence="4">Lipid metabolism; fatty acid beta-oxidation.</text>
</comment>
<comment type="caution">
    <text evidence="11">The sequence shown here is derived from an EMBL/GenBank/DDBJ whole genome shotgun (WGS) entry which is preliminary data.</text>
</comment>
<sequence length="480" mass="53284">MALGQVKEGFRKKRGFPNCCGAIDVTHIPIRLPPNECSSDWYDRDHNYSMALQVIVDSNMHFMDVFTGWPGSVNDSRLLRNSAFYRMCEGGERLNGLSVPIGLLNMREYIIGDGGYPLLPWLITPFSGSVTTTQREFNFKLSSTCIVVECAFGRLKQLWWILESRMWHPNLEMLPKTILVCCILHNMVLTFVEDETDTCDDVAFEHENNIPTTEVGDPAATLARAALMEFVNGNANNVDMNLQTVTMCSLEKRGNVYILTLVGIDDHRFNPTTLDAISDALKVVEQSPDAAALVTTNAGKFFSNGLDLQWIAEEPASRLDIIRLKFENLLASFMRLGVPTLAAICGHAAAGGFMLALAHDYRFMTQGRSVLYMSELDHGMHIPRSLMAVIRSKLQPAVLRDVVLGAQKLTAQMALQRGILDGVCEDPAATLEAAVMAAEKVAGRGWKRDVYCGLRLGAFPGVVEELDAHRDSYRLYPSKL</sequence>